<name>A0A8J6MXS3_9DELT</name>
<dbReference type="InterPro" id="IPR050697">
    <property type="entry name" value="Adenylyl/Guanylyl_Cyclase_3/4"/>
</dbReference>
<dbReference type="Pfam" id="PF00211">
    <property type="entry name" value="Guanylate_cyc"/>
    <property type="match status" value="1"/>
</dbReference>
<dbReference type="Pfam" id="PF13432">
    <property type="entry name" value="TPR_16"/>
    <property type="match status" value="1"/>
</dbReference>
<evidence type="ECO:0000256" key="1">
    <source>
        <dbReference type="PROSITE-ProRule" id="PRU00339"/>
    </source>
</evidence>
<proteinExistence type="predicted"/>
<sequence length="593" mass="66185">MTTKDVKRKLTAILSADVQGYSRLMGDDEVATVETITAYRKVMTDLIQDHHGRVVDAKGDNVLAEFPSVVDAIQCSVEIQKELGVRNADLPEHRRMEFRIGINLGDVIEKEGTIYGDGVNVAARLEGLAEGGGICVSGTVYDQIENKLPMRYENLGEHRVKNITKPVRVYRVGMEPGERRFPERREMGAASEAPELSDNPSIAVLPFDNLSGDPEQVYFVDGIVDDIITELSRFPYIFVIARTTSFTFKGKSVDVRQVGRELGVRYVLEGSVRKISDRVRITAQLIEAATGNHIWAERYDRNLEDIFSVQDEITAQVVGSIHPELYSAEMRRARQKPVESLDVWNYAVRARWHVLRLTREDNSEAKRLFGKALELEPDYVPALAFLVYCHICDVLFGWSQAPPESITEARRLARKAASLDENDPWVQCALGFTEFISKNPDAAIAYYRKAIELNPNFALAHGYLSCQLAYAGEAEAAIEAGRKAIRLSSCDPELFHFHVGIGTGHFVAGRYAEAVTWANKVIAERPETPAGRRLLAASLAQLGQIAEARRALEDVLSITPGLTATLLRNITHFKRPADFDRYIDALRRAGLPD</sequence>
<comment type="caution">
    <text evidence="3">The sequence shown here is derived from an EMBL/GenBank/DDBJ whole genome shotgun (WGS) entry which is preliminary data.</text>
</comment>
<protein>
    <submittedName>
        <fullName evidence="3">Adenylate/guanylate cyclase domain-containing protein</fullName>
    </submittedName>
</protein>
<dbReference type="SUPFAM" id="SSF55073">
    <property type="entry name" value="Nucleotide cyclase"/>
    <property type="match status" value="1"/>
</dbReference>
<dbReference type="PROSITE" id="PS50125">
    <property type="entry name" value="GUANYLATE_CYCLASE_2"/>
    <property type="match status" value="1"/>
</dbReference>
<dbReference type="GO" id="GO:0006171">
    <property type="term" value="P:cAMP biosynthetic process"/>
    <property type="evidence" value="ECO:0007669"/>
    <property type="project" value="TreeGrafter"/>
</dbReference>
<dbReference type="Gene3D" id="3.30.70.1230">
    <property type="entry name" value="Nucleotide cyclase"/>
    <property type="match status" value="1"/>
</dbReference>
<dbReference type="InterPro" id="IPR019734">
    <property type="entry name" value="TPR_rpt"/>
</dbReference>
<dbReference type="AlphaFoldDB" id="A0A8J6MXS3"/>
<evidence type="ECO:0000313" key="3">
    <source>
        <dbReference type="EMBL" id="MBC8175856.1"/>
    </source>
</evidence>
<dbReference type="Proteomes" id="UP000650524">
    <property type="component" value="Unassembled WGS sequence"/>
</dbReference>
<feature type="repeat" description="TPR" evidence="1">
    <location>
        <begin position="424"/>
        <end position="457"/>
    </location>
</feature>
<dbReference type="InterPro" id="IPR011990">
    <property type="entry name" value="TPR-like_helical_dom_sf"/>
</dbReference>
<dbReference type="InterPro" id="IPR001054">
    <property type="entry name" value="A/G_cyclase"/>
</dbReference>
<accession>A0A8J6MXS3</accession>
<dbReference type="GO" id="GO:0035556">
    <property type="term" value="P:intracellular signal transduction"/>
    <property type="evidence" value="ECO:0007669"/>
    <property type="project" value="InterPro"/>
</dbReference>
<gene>
    <name evidence="3" type="ORF">H8E19_00515</name>
</gene>
<dbReference type="Gene3D" id="1.25.40.10">
    <property type="entry name" value="Tetratricopeptide repeat domain"/>
    <property type="match status" value="1"/>
</dbReference>
<dbReference type="InterPro" id="IPR029787">
    <property type="entry name" value="Nucleotide_cyclase"/>
</dbReference>
<evidence type="ECO:0000259" key="2">
    <source>
        <dbReference type="PROSITE" id="PS50125"/>
    </source>
</evidence>
<dbReference type="GO" id="GO:0004016">
    <property type="term" value="F:adenylate cyclase activity"/>
    <property type="evidence" value="ECO:0007669"/>
    <property type="project" value="UniProtKB-ARBA"/>
</dbReference>
<keyword evidence="1" id="KW-0802">TPR repeat</keyword>
<organism evidence="3 4">
    <name type="scientific">Candidatus Desulfacyla euxinica</name>
    <dbReference type="NCBI Taxonomy" id="2841693"/>
    <lineage>
        <taxon>Bacteria</taxon>
        <taxon>Deltaproteobacteria</taxon>
        <taxon>Candidatus Desulfacyla</taxon>
    </lineage>
</organism>
<dbReference type="Gene3D" id="3.40.50.10610">
    <property type="entry name" value="ABC-type transport auxiliary lipoprotein component"/>
    <property type="match status" value="1"/>
</dbReference>
<dbReference type="EMBL" id="JACNJD010000033">
    <property type="protein sequence ID" value="MBC8175856.1"/>
    <property type="molecule type" value="Genomic_DNA"/>
</dbReference>
<dbReference type="PROSITE" id="PS50005">
    <property type="entry name" value="TPR"/>
    <property type="match status" value="1"/>
</dbReference>
<dbReference type="SMART" id="SM00028">
    <property type="entry name" value="TPR"/>
    <property type="match status" value="5"/>
</dbReference>
<dbReference type="SUPFAM" id="SSF48452">
    <property type="entry name" value="TPR-like"/>
    <property type="match status" value="1"/>
</dbReference>
<dbReference type="PANTHER" id="PTHR43081">
    <property type="entry name" value="ADENYLATE CYCLASE, TERMINAL-DIFFERENTIATION SPECIFIC-RELATED"/>
    <property type="match status" value="1"/>
</dbReference>
<dbReference type="Pfam" id="PF00515">
    <property type="entry name" value="TPR_1"/>
    <property type="match status" value="1"/>
</dbReference>
<feature type="domain" description="Guanylate cyclase" evidence="2">
    <location>
        <begin position="12"/>
        <end position="126"/>
    </location>
</feature>
<dbReference type="CDD" id="cd07302">
    <property type="entry name" value="CHD"/>
    <property type="match status" value="1"/>
</dbReference>
<evidence type="ECO:0000313" key="4">
    <source>
        <dbReference type="Proteomes" id="UP000650524"/>
    </source>
</evidence>
<dbReference type="PANTHER" id="PTHR43081:SF19">
    <property type="entry name" value="PH-SENSITIVE ADENYLATE CYCLASE RV1264"/>
    <property type="match status" value="1"/>
</dbReference>
<reference evidence="3 4" key="1">
    <citation type="submission" date="2020-08" db="EMBL/GenBank/DDBJ databases">
        <title>Bridging the membrane lipid divide: bacteria of the FCB group superphylum have the potential to synthesize archaeal ether lipids.</title>
        <authorList>
            <person name="Villanueva L."/>
            <person name="Von Meijenfeldt F.A.B."/>
            <person name="Westbye A.B."/>
            <person name="Yadav S."/>
            <person name="Hopmans E.C."/>
            <person name="Dutilh B.E."/>
            <person name="Sinninghe Damste J.S."/>
        </authorList>
    </citation>
    <scope>NUCLEOTIDE SEQUENCE [LARGE SCALE GENOMIC DNA]</scope>
    <source>
        <strain evidence="3">NIOZ-UU27</strain>
    </source>
</reference>